<evidence type="ECO:0000256" key="1">
    <source>
        <dbReference type="ARBA" id="ARBA00023125"/>
    </source>
</evidence>
<dbReference type="SMART" id="SM00530">
    <property type="entry name" value="HTH_XRE"/>
    <property type="match status" value="1"/>
</dbReference>
<dbReference type="Pfam" id="PF01381">
    <property type="entry name" value="HTH_3"/>
    <property type="match status" value="1"/>
</dbReference>
<dbReference type="RefSeq" id="WP_244407715.1">
    <property type="nucleotide sequence ID" value="NZ_AP025637.1"/>
</dbReference>
<keyword evidence="4" id="KW-1185">Reference proteome</keyword>
<dbReference type="Proteomes" id="UP000831327">
    <property type="component" value="Chromosome"/>
</dbReference>
<organism evidence="3 4">
    <name type="scientific">Roseomonas fluvialis</name>
    <dbReference type="NCBI Taxonomy" id="1750527"/>
    <lineage>
        <taxon>Bacteria</taxon>
        <taxon>Pseudomonadati</taxon>
        <taxon>Pseudomonadota</taxon>
        <taxon>Alphaproteobacteria</taxon>
        <taxon>Acetobacterales</taxon>
        <taxon>Roseomonadaceae</taxon>
        <taxon>Roseomonas</taxon>
    </lineage>
</organism>
<evidence type="ECO:0000313" key="3">
    <source>
        <dbReference type="EMBL" id="BDG73489.1"/>
    </source>
</evidence>
<dbReference type="PROSITE" id="PS50943">
    <property type="entry name" value="HTH_CROC1"/>
    <property type="match status" value="1"/>
</dbReference>
<dbReference type="InterPro" id="IPR050807">
    <property type="entry name" value="TransReg_Diox_bact_type"/>
</dbReference>
<evidence type="ECO:0000259" key="2">
    <source>
        <dbReference type="PROSITE" id="PS50943"/>
    </source>
</evidence>
<dbReference type="CDD" id="cd00093">
    <property type="entry name" value="HTH_XRE"/>
    <property type="match status" value="1"/>
</dbReference>
<dbReference type="Gene3D" id="1.10.260.40">
    <property type="entry name" value="lambda repressor-like DNA-binding domains"/>
    <property type="match status" value="1"/>
</dbReference>
<name>A0ABN6P766_9PROT</name>
<evidence type="ECO:0000313" key="4">
    <source>
        <dbReference type="Proteomes" id="UP000831327"/>
    </source>
</evidence>
<accession>A0ABN6P766</accession>
<gene>
    <name evidence="3" type="ORF">Rmf_34180</name>
</gene>
<feature type="domain" description="HTH cro/C1-type" evidence="2">
    <location>
        <begin position="78"/>
        <end position="132"/>
    </location>
</feature>
<dbReference type="SUPFAM" id="SSF47413">
    <property type="entry name" value="lambda repressor-like DNA-binding domains"/>
    <property type="match status" value="1"/>
</dbReference>
<dbReference type="InterPro" id="IPR001387">
    <property type="entry name" value="Cro/C1-type_HTH"/>
</dbReference>
<dbReference type="InterPro" id="IPR010982">
    <property type="entry name" value="Lambda_DNA-bd_dom_sf"/>
</dbReference>
<dbReference type="EMBL" id="AP025637">
    <property type="protein sequence ID" value="BDG73489.1"/>
    <property type="molecule type" value="Genomic_DNA"/>
</dbReference>
<protein>
    <recommendedName>
        <fullName evidence="2">HTH cro/C1-type domain-containing protein</fullName>
    </recommendedName>
</protein>
<dbReference type="PANTHER" id="PTHR46797">
    <property type="entry name" value="HTH-TYPE TRANSCRIPTIONAL REGULATOR"/>
    <property type="match status" value="1"/>
</dbReference>
<proteinExistence type="predicted"/>
<sequence length="190" mass="20516">MTDERGTAGDNNIEAHGADWGLVGLPRLGDPAAAWPAPLLEQVEHKPAGTTTVQLPADTDAKAGHVSHPVDIHVGARVRLRRQLLGLNQKELAAMLGLSFQQVQKFERGKDRIAASRLYEIANALNVPISFFFDAIPAEDAGQATSADDLPAAPAGDERLKEALNLMRAYRNVSDPALRKRLLDLVRSMG</sequence>
<dbReference type="PANTHER" id="PTHR46797:SF1">
    <property type="entry name" value="METHYLPHOSPHONATE SYNTHASE"/>
    <property type="match status" value="1"/>
</dbReference>
<keyword evidence="1" id="KW-0238">DNA-binding</keyword>
<reference evidence="3 4" key="1">
    <citation type="journal article" date="2016" name="Microbes Environ.">
        <title>Phylogenetically diverse aerobic anoxygenic phototrophic bacteria isolated from epilithic biofilms in Tama river, Japan.</title>
        <authorList>
            <person name="Hirose S."/>
            <person name="Matsuura K."/>
            <person name="Haruta S."/>
        </authorList>
    </citation>
    <scope>NUCLEOTIDE SEQUENCE [LARGE SCALE GENOMIC DNA]</scope>
    <source>
        <strain evidence="3 4">S08</strain>
    </source>
</reference>